<dbReference type="InterPro" id="IPR012334">
    <property type="entry name" value="Pectin_lyas_fold"/>
</dbReference>
<evidence type="ECO:0000313" key="6">
    <source>
        <dbReference type="Proteomes" id="UP001597180"/>
    </source>
</evidence>
<name>A0ABW3ULW1_9BACL</name>
<dbReference type="SUPFAM" id="SSF51126">
    <property type="entry name" value="Pectin lyase-like"/>
    <property type="match status" value="1"/>
</dbReference>
<comment type="caution">
    <text evidence="5">The sequence shown here is derived from an EMBL/GenBank/DDBJ whole genome shotgun (WGS) entry which is preliminary data.</text>
</comment>
<protein>
    <submittedName>
        <fullName evidence="5">Glycoside hydrolase family 28 protein</fullName>
    </submittedName>
</protein>
<proteinExistence type="inferred from homology"/>
<evidence type="ECO:0000313" key="5">
    <source>
        <dbReference type="EMBL" id="MFD1221873.1"/>
    </source>
</evidence>
<dbReference type="Pfam" id="PF00295">
    <property type="entry name" value="Glyco_hydro_28"/>
    <property type="match status" value="1"/>
</dbReference>
<dbReference type="Proteomes" id="UP001597180">
    <property type="component" value="Unassembled WGS sequence"/>
</dbReference>
<dbReference type="SMART" id="SM00710">
    <property type="entry name" value="PbH1"/>
    <property type="match status" value="6"/>
</dbReference>
<keyword evidence="2 4" id="KW-0378">Hydrolase</keyword>
<dbReference type="PANTHER" id="PTHR31339:SF9">
    <property type="entry name" value="PLASMIN AND FIBRONECTIN-BINDING PROTEIN A"/>
    <property type="match status" value="1"/>
</dbReference>
<organism evidence="5 6">
    <name type="scientific">Paenibacillus vulneris</name>
    <dbReference type="NCBI Taxonomy" id="1133364"/>
    <lineage>
        <taxon>Bacteria</taxon>
        <taxon>Bacillati</taxon>
        <taxon>Bacillota</taxon>
        <taxon>Bacilli</taxon>
        <taxon>Bacillales</taxon>
        <taxon>Paenibacillaceae</taxon>
        <taxon>Paenibacillus</taxon>
    </lineage>
</organism>
<dbReference type="PANTHER" id="PTHR31339">
    <property type="entry name" value="PECTIN LYASE-RELATED"/>
    <property type="match status" value="1"/>
</dbReference>
<reference evidence="6" key="1">
    <citation type="journal article" date="2019" name="Int. J. Syst. Evol. Microbiol.">
        <title>The Global Catalogue of Microorganisms (GCM) 10K type strain sequencing project: providing services to taxonomists for standard genome sequencing and annotation.</title>
        <authorList>
            <consortium name="The Broad Institute Genomics Platform"/>
            <consortium name="The Broad Institute Genome Sequencing Center for Infectious Disease"/>
            <person name="Wu L."/>
            <person name="Ma J."/>
        </authorList>
    </citation>
    <scope>NUCLEOTIDE SEQUENCE [LARGE SCALE GENOMIC DNA]</scope>
    <source>
        <strain evidence="6">CCUG 53270</strain>
    </source>
</reference>
<evidence type="ECO:0000256" key="4">
    <source>
        <dbReference type="RuleBase" id="RU361169"/>
    </source>
</evidence>
<dbReference type="GO" id="GO:0016787">
    <property type="term" value="F:hydrolase activity"/>
    <property type="evidence" value="ECO:0007669"/>
    <property type="project" value="UniProtKB-KW"/>
</dbReference>
<evidence type="ECO:0000256" key="2">
    <source>
        <dbReference type="ARBA" id="ARBA00022801"/>
    </source>
</evidence>
<dbReference type="PROSITE" id="PS00502">
    <property type="entry name" value="POLYGALACTURONASE"/>
    <property type="match status" value="1"/>
</dbReference>
<keyword evidence="6" id="KW-1185">Reference proteome</keyword>
<dbReference type="Gene3D" id="2.160.20.10">
    <property type="entry name" value="Single-stranded right-handed beta-helix, Pectin lyase-like"/>
    <property type="match status" value="1"/>
</dbReference>
<accession>A0ABW3ULW1</accession>
<comment type="similarity">
    <text evidence="1 4">Belongs to the glycosyl hydrolase 28 family.</text>
</comment>
<keyword evidence="3 4" id="KW-0326">Glycosidase</keyword>
<dbReference type="InterPro" id="IPR011050">
    <property type="entry name" value="Pectin_lyase_fold/virulence"/>
</dbReference>
<dbReference type="InterPro" id="IPR000743">
    <property type="entry name" value="Glyco_hydro_28"/>
</dbReference>
<dbReference type="RefSeq" id="WP_345586099.1">
    <property type="nucleotide sequence ID" value="NZ_BAABJG010000003.1"/>
</dbReference>
<dbReference type="InterPro" id="IPR051801">
    <property type="entry name" value="GH28_Enzymes"/>
</dbReference>
<sequence>MTEQQIVETGDAAFRSEDVRVPIFPEWTCSVTDYGAIGDGIVKNTDAFNEAVTACAAAGGGTVIIPKGIWLTGPIRLKSKVRLHAEDGALIIFSRDFDDYPLIPSNYEGLQAVRAMPPLYGENLTDIAITGSGIFDGSGDAWRCVKKHKMTERQWKQIVSSGGVVDANNLWWPTREASEGRQATEALQAEGIMDIAAYEPYKVYLRPVLVGLTNCRGVLLDGPTFQNSGSWCLHPRLCEHVTIRNVTVRNPWHSVNGDGLDLESCRYANIHNSSFDVGDDAICLKSGKNEQGRRTGVPTEYVTIRNCTVYHGHGGFTVGSEMSGGVRHVEVSDCTFIGTDNGLRFKSTRGRGGVVENITISNIWMKDIIKDAIVFDMYYEIKQEYADMDPVTEETPCFRNISISDTYCSGADKGIFLRGLPEMLLQNLRFDRVNVVANEGITCIDAEGVLFRDVRVTSRPGMEFKEHNSRGIRFIDAEGNVSNGPRSGLAG</sequence>
<evidence type="ECO:0000256" key="1">
    <source>
        <dbReference type="ARBA" id="ARBA00008834"/>
    </source>
</evidence>
<gene>
    <name evidence="5" type="ORF">ACFQ4B_17275</name>
</gene>
<dbReference type="InterPro" id="IPR006626">
    <property type="entry name" value="PbH1"/>
</dbReference>
<evidence type="ECO:0000256" key="3">
    <source>
        <dbReference type="ARBA" id="ARBA00023295"/>
    </source>
</evidence>
<dbReference type="EMBL" id="JBHTLU010000019">
    <property type="protein sequence ID" value="MFD1221873.1"/>
    <property type="molecule type" value="Genomic_DNA"/>
</dbReference>